<organism evidence="2 3">
    <name type="scientific">Symbiodinium necroappetens</name>
    <dbReference type="NCBI Taxonomy" id="1628268"/>
    <lineage>
        <taxon>Eukaryota</taxon>
        <taxon>Sar</taxon>
        <taxon>Alveolata</taxon>
        <taxon>Dinophyceae</taxon>
        <taxon>Suessiales</taxon>
        <taxon>Symbiodiniaceae</taxon>
        <taxon>Symbiodinium</taxon>
    </lineage>
</organism>
<dbReference type="GO" id="GO:0003676">
    <property type="term" value="F:nucleic acid binding"/>
    <property type="evidence" value="ECO:0007669"/>
    <property type="project" value="InterPro"/>
</dbReference>
<evidence type="ECO:0000313" key="3">
    <source>
        <dbReference type="Proteomes" id="UP000601435"/>
    </source>
</evidence>
<proteinExistence type="predicted"/>
<reference evidence="2" key="1">
    <citation type="submission" date="2021-02" db="EMBL/GenBank/DDBJ databases">
        <authorList>
            <person name="Dougan E. K."/>
            <person name="Rhodes N."/>
            <person name="Thang M."/>
            <person name="Chan C."/>
        </authorList>
    </citation>
    <scope>NUCLEOTIDE SEQUENCE</scope>
</reference>
<evidence type="ECO:0000259" key="1">
    <source>
        <dbReference type="Pfam" id="PF04059"/>
    </source>
</evidence>
<name>A0A813AZ89_9DINO</name>
<dbReference type="Proteomes" id="UP000601435">
    <property type="component" value="Unassembled WGS sequence"/>
</dbReference>
<accession>A0A813AZ89</accession>
<evidence type="ECO:0000313" key="2">
    <source>
        <dbReference type="EMBL" id="CAE7885747.1"/>
    </source>
</evidence>
<dbReference type="Pfam" id="PF04059">
    <property type="entry name" value="RRM_2"/>
    <property type="match status" value="1"/>
</dbReference>
<comment type="caution">
    <text evidence="2">The sequence shown here is derived from an EMBL/GenBank/DDBJ whole genome shotgun (WGS) entry which is preliminary data.</text>
</comment>
<keyword evidence="3" id="KW-1185">Reference proteome</keyword>
<dbReference type="SUPFAM" id="SSF54928">
    <property type="entry name" value="RNA-binding domain, RBD"/>
    <property type="match status" value="1"/>
</dbReference>
<dbReference type="EMBL" id="CAJNJA010065474">
    <property type="protein sequence ID" value="CAE7885747.1"/>
    <property type="molecule type" value="Genomic_DNA"/>
</dbReference>
<sequence length="294" mass="32675">MGGICSPQSDGWAALHLPAIEELLRCMPEEGPCDSGDVFGTFTPSVDTGVQHSTAFRAALNTLPLATSSGGFELPTPPWPSFKDRRMLDARAPPPIRSEHIAADASGPWQVPQLDMDQDAPALLPAYMMQDVSAHLGGSEEINNRPVGHKKVPKKINIQEEFAHSDCEITTAMIRNVPNQLNRKQFLERLDQLGFRGLYDFVYMPMDRSTRMNVGYAFVNFIKPEFFRMCQAVLQGKSFLEKEDRNKRKSGKPIVVSPAHVQGLQNNEKHFKDAAVSHTLHRPVKFVCNGHSGP</sequence>
<dbReference type="AlphaFoldDB" id="A0A813AZ89"/>
<dbReference type="InterPro" id="IPR012677">
    <property type="entry name" value="Nucleotide-bd_a/b_plait_sf"/>
</dbReference>
<dbReference type="InterPro" id="IPR007201">
    <property type="entry name" value="Mei2-like_Rrm_C"/>
</dbReference>
<protein>
    <submittedName>
        <fullName evidence="2">ML2 protein</fullName>
    </submittedName>
</protein>
<dbReference type="InterPro" id="IPR035979">
    <property type="entry name" value="RBD_domain_sf"/>
</dbReference>
<dbReference type="Gene3D" id="3.30.70.330">
    <property type="match status" value="1"/>
</dbReference>
<dbReference type="OrthoDB" id="417481at2759"/>
<gene>
    <name evidence="2" type="primary">ML2</name>
    <name evidence="2" type="ORF">SNEC2469_LOCUS29273</name>
</gene>
<feature type="domain" description="Mei2-like C-terminal RNA recognition motif" evidence="1">
    <location>
        <begin position="170"/>
        <end position="271"/>
    </location>
</feature>
<dbReference type="CDD" id="cd12277">
    <property type="entry name" value="RRM3_MEI2_EAR1_like"/>
    <property type="match status" value="1"/>
</dbReference>